<protein>
    <recommendedName>
        <fullName evidence="3">RNase H type-1 domain-containing protein</fullName>
    </recommendedName>
</protein>
<organism evidence="1 2">
    <name type="scientific">Malus domestica</name>
    <name type="common">Apple</name>
    <name type="synonym">Pyrus malus</name>
    <dbReference type="NCBI Taxonomy" id="3750"/>
    <lineage>
        <taxon>Eukaryota</taxon>
        <taxon>Viridiplantae</taxon>
        <taxon>Streptophyta</taxon>
        <taxon>Embryophyta</taxon>
        <taxon>Tracheophyta</taxon>
        <taxon>Spermatophyta</taxon>
        <taxon>Magnoliopsida</taxon>
        <taxon>eudicotyledons</taxon>
        <taxon>Gunneridae</taxon>
        <taxon>Pentapetalae</taxon>
        <taxon>rosids</taxon>
        <taxon>fabids</taxon>
        <taxon>Rosales</taxon>
        <taxon>Rosaceae</taxon>
        <taxon>Amygdaloideae</taxon>
        <taxon>Maleae</taxon>
        <taxon>Malus</taxon>
    </lineage>
</organism>
<dbReference type="CDD" id="cd06222">
    <property type="entry name" value="RNase_H_like"/>
    <property type="match status" value="1"/>
</dbReference>
<dbReference type="AlphaFoldDB" id="A0A498H8W0"/>
<accession>A0A498H8W0</accession>
<evidence type="ECO:0000313" key="1">
    <source>
        <dbReference type="EMBL" id="RXH67250.1"/>
    </source>
</evidence>
<evidence type="ECO:0008006" key="3">
    <source>
        <dbReference type="Google" id="ProtNLM"/>
    </source>
</evidence>
<dbReference type="InterPro" id="IPR052929">
    <property type="entry name" value="RNase_H-like_EbsB-rel"/>
</dbReference>
<reference evidence="1 2" key="1">
    <citation type="submission" date="2018-10" db="EMBL/GenBank/DDBJ databases">
        <title>A high-quality apple genome assembly.</title>
        <authorList>
            <person name="Hu J."/>
        </authorList>
    </citation>
    <scope>NUCLEOTIDE SEQUENCE [LARGE SCALE GENOMIC DNA]</scope>
    <source>
        <strain evidence="2">cv. HFTH1</strain>
        <tissue evidence="1">Young leaf</tissue>
    </source>
</reference>
<dbReference type="Proteomes" id="UP000290289">
    <property type="component" value="Chromosome 17"/>
</dbReference>
<proteinExistence type="predicted"/>
<comment type="caution">
    <text evidence="1">The sequence shown here is derived from an EMBL/GenBank/DDBJ whole genome shotgun (WGS) entry which is preliminary data.</text>
</comment>
<gene>
    <name evidence="1" type="ORF">DVH24_027370</name>
</gene>
<keyword evidence="2" id="KW-1185">Reference proteome</keyword>
<name>A0A498H8W0_MALDO</name>
<dbReference type="EMBL" id="RDQH01000343">
    <property type="protein sequence ID" value="RXH67250.1"/>
    <property type="molecule type" value="Genomic_DNA"/>
</dbReference>
<evidence type="ECO:0000313" key="2">
    <source>
        <dbReference type="Proteomes" id="UP000290289"/>
    </source>
</evidence>
<dbReference type="PANTHER" id="PTHR47074:SF11">
    <property type="entry name" value="REVERSE TRANSCRIPTASE-LIKE PROTEIN"/>
    <property type="match status" value="1"/>
</dbReference>
<dbReference type="PANTHER" id="PTHR47074">
    <property type="entry name" value="BNAC02G40300D PROTEIN"/>
    <property type="match status" value="1"/>
</dbReference>
<dbReference type="InterPro" id="IPR044730">
    <property type="entry name" value="RNase_H-like_dom_plant"/>
</dbReference>
<sequence length="95" mass="10638">MALAIWYGCEFAKSMGLHRIIVESDSKENISALAHDMLKDIFQSCRWSWVPRSVNLAANHLASRSNTEMCVSTWISRPPSSLVHILNKDGLPCPP</sequence>